<proteinExistence type="predicted"/>
<gene>
    <name evidence="2" type="ORF">GUJ93_ZPchr0001g29577</name>
</gene>
<reference evidence="2" key="1">
    <citation type="journal article" date="2021" name="bioRxiv">
        <title>Whole Genome Assembly and Annotation of Northern Wild Rice, Zizania palustris L., Supports a Whole Genome Duplication in the Zizania Genus.</title>
        <authorList>
            <person name="Haas M."/>
            <person name="Kono T."/>
            <person name="Macchietto M."/>
            <person name="Millas R."/>
            <person name="McGilp L."/>
            <person name="Shao M."/>
            <person name="Duquette J."/>
            <person name="Hirsch C.N."/>
            <person name="Kimball J."/>
        </authorList>
    </citation>
    <scope>NUCLEOTIDE SEQUENCE</scope>
    <source>
        <tissue evidence="2">Fresh leaf tissue</tissue>
    </source>
</reference>
<organism evidence="2 3">
    <name type="scientific">Zizania palustris</name>
    <name type="common">Northern wild rice</name>
    <dbReference type="NCBI Taxonomy" id="103762"/>
    <lineage>
        <taxon>Eukaryota</taxon>
        <taxon>Viridiplantae</taxon>
        <taxon>Streptophyta</taxon>
        <taxon>Embryophyta</taxon>
        <taxon>Tracheophyta</taxon>
        <taxon>Spermatophyta</taxon>
        <taxon>Magnoliopsida</taxon>
        <taxon>Liliopsida</taxon>
        <taxon>Poales</taxon>
        <taxon>Poaceae</taxon>
        <taxon>BOP clade</taxon>
        <taxon>Oryzoideae</taxon>
        <taxon>Oryzeae</taxon>
        <taxon>Zizaniinae</taxon>
        <taxon>Zizania</taxon>
    </lineage>
</organism>
<sequence>MQHMVRDTFSIHDYTDTVECDVVPMIVCHLLLGRLWQFDRRVVHDGYANTHAFKWHGNGVKLLPMGLTQIIAANMQKKMSESEGKKKDTSAVHKSVSESHNPNMSEK</sequence>
<protein>
    <submittedName>
        <fullName evidence="2">Uncharacterized protein</fullName>
    </submittedName>
</protein>
<dbReference type="EMBL" id="JAAALK010000288">
    <property type="protein sequence ID" value="KAG8052864.1"/>
    <property type="molecule type" value="Genomic_DNA"/>
</dbReference>
<dbReference type="OrthoDB" id="686243at2759"/>
<dbReference type="PANTHER" id="PTHR35046">
    <property type="entry name" value="ZINC KNUCKLE (CCHC-TYPE) FAMILY PROTEIN"/>
    <property type="match status" value="1"/>
</dbReference>
<dbReference type="Proteomes" id="UP000729402">
    <property type="component" value="Unassembled WGS sequence"/>
</dbReference>
<name>A0A8J5VSM3_ZIZPA</name>
<evidence type="ECO:0000313" key="2">
    <source>
        <dbReference type="EMBL" id="KAG8052864.1"/>
    </source>
</evidence>
<feature type="region of interest" description="Disordered" evidence="1">
    <location>
        <begin position="76"/>
        <end position="107"/>
    </location>
</feature>
<dbReference type="PANTHER" id="PTHR35046:SF26">
    <property type="entry name" value="RNA-DIRECTED DNA POLYMERASE"/>
    <property type="match status" value="1"/>
</dbReference>
<evidence type="ECO:0000313" key="3">
    <source>
        <dbReference type="Proteomes" id="UP000729402"/>
    </source>
</evidence>
<evidence type="ECO:0000256" key="1">
    <source>
        <dbReference type="SAM" id="MobiDB-lite"/>
    </source>
</evidence>
<keyword evidence="3" id="KW-1185">Reference proteome</keyword>
<accession>A0A8J5VSM3</accession>
<comment type="caution">
    <text evidence="2">The sequence shown here is derived from an EMBL/GenBank/DDBJ whole genome shotgun (WGS) entry which is preliminary data.</text>
</comment>
<feature type="compositionally biased region" description="Polar residues" evidence="1">
    <location>
        <begin position="98"/>
        <end position="107"/>
    </location>
</feature>
<dbReference type="AlphaFoldDB" id="A0A8J5VSM3"/>
<feature type="compositionally biased region" description="Basic and acidic residues" evidence="1">
    <location>
        <begin position="78"/>
        <end position="97"/>
    </location>
</feature>
<reference evidence="2" key="2">
    <citation type="submission" date="2021-02" db="EMBL/GenBank/DDBJ databases">
        <authorList>
            <person name="Kimball J.A."/>
            <person name="Haas M.W."/>
            <person name="Macchietto M."/>
            <person name="Kono T."/>
            <person name="Duquette J."/>
            <person name="Shao M."/>
        </authorList>
    </citation>
    <scope>NUCLEOTIDE SEQUENCE</scope>
    <source>
        <tissue evidence="2">Fresh leaf tissue</tissue>
    </source>
</reference>